<evidence type="ECO:0000313" key="3">
    <source>
        <dbReference type="Proteomes" id="UP000886469"/>
    </source>
</evidence>
<dbReference type="PANTHER" id="PTHR42763">
    <property type="entry name" value="ADP-GLUCOSE PHOSPHORYLASE"/>
    <property type="match status" value="1"/>
</dbReference>
<evidence type="ECO:0000313" key="2">
    <source>
        <dbReference type="EMBL" id="NMQ05480.1"/>
    </source>
</evidence>
<organism evidence="2 3">
    <name type="scientific">Candidatus Accumulibacter contiguus</name>
    <dbReference type="NCBI Taxonomy" id="2954381"/>
    <lineage>
        <taxon>Bacteria</taxon>
        <taxon>Pseudomonadati</taxon>
        <taxon>Pseudomonadota</taxon>
        <taxon>Betaproteobacteria</taxon>
        <taxon>Candidatus Accumulibacter</taxon>
    </lineage>
</organism>
<dbReference type="EMBL" id="SPMX01000022">
    <property type="protein sequence ID" value="NMQ05480.1"/>
    <property type="molecule type" value="Genomic_DNA"/>
</dbReference>
<name>A0ABX1T745_9PROT</name>
<dbReference type="Proteomes" id="UP000886469">
    <property type="component" value="Unassembled WGS sequence"/>
</dbReference>
<dbReference type="SUPFAM" id="SSF54197">
    <property type="entry name" value="HIT-like"/>
    <property type="match status" value="1"/>
</dbReference>
<dbReference type="InterPro" id="IPR032576">
    <property type="entry name" value="DUF4921"/>
</dbReference>
<comment type="caution">
    <text evidence="2">The sequence shown here is derived from an EMBL/GenBank/DDBJ whole genome shotgun (WGS) entry which is preliminary data.</text>
</comment>
<keyword evidence="3" id="KW-1185">Reference proteome</keyword>
<gene>
    <name evidence="2" type="ORF">E4Q08_09495</name>
</gene>
<accession>A0ABX1T745</accession>
<dbReference type="PANTHER" id="PTHR42763:SF2">
    <property type="entry name" value="ADP-GLUCOSE PHOSPHORYLASE"/>
    <property type="match status" value="1"/>
</dbReference>
<evidence type="ECO:0000259" key="1">
    <source>
        <dbReference type="Pfam" id="PF16268"/>
    </source>
</evidence>
<sequence length="450" mass="51123">MRDGTIKQFNPFTGTEVWTVPGRGHRPLGEDNHAGAPLDPARHGKHCTFCESRLFETPPEKARLVRTATGWETIKGLSAEETVNTDWAFRRVPNLFEIVSCDYWQKNYDYTLPVSLQSRKDNYLASERGWRHVLDIVNTRMRLCGADEATVRATPIEEKIAMANAFFGGGHELIIANRHFIDGATHANQLAGSGSMTPEEHYQYFRFTIEALREIYLSNRYVRYVAVFQNWLKPAGASFDHLHKQLVAIDERGVSNDMEIRLVRANPNIYNEEAVNYAAYRNLVFAENDHAIAFAGFGHRFPTLEVYSKSERSQPWNHSVDELRAVSDLVHACHAAMGPGIPCNEEWHYKPPDADVPMPWRVQIKWRVSNPAGFEGGTLIYVNTIDPESLRDKVVPRIFELKNQGKIALMKIAFECDCVPNCLKYNPAVRLQQSRDGEFLPLSGDARSES</sequence>
<dbReference type="Gene3D" id="3.30.428.10">
    <property type="entry name" value="HIT-like"/>
    <property type="match status" value="1"/>
</dbReference>
<feature type="domain" description="DUF4921" evidence="1">
    <location>
        <begin position="1"/>
        <end position="425"/>
    </location>
</feature>
<reference evidence="2" key="1">
    <citation type="submission" date="2019-03" db="EMBL/GenBank/DDBJ databases">
        <title>Metabolic reconstructions from genomes of highly enriched 'Candidatus Accumulibacter' and 'Candidatus Competibacter' bioreactor populations.</title>
        <authorList>
            <person name="Annavajhala M.K."/>
            <person name="Welles L."/>
            <person name="Abbas B."/>
            <person name="Sorokin D."/>
            <person name="Park H."/>
            <person name="Van Loosdrecht M."/>
            <person name="Chandran K."/>
        </authorList>
    </citation>
    <scope>NUCLEOTIDE SEQUENCE</scope>
    <source>
        <strain evidence="2">SBR_L</strain>
    </source>
</reference>
<proteinExistence type="predicted"/>
<dbReference type="InterPro" id="IPR036265">
    <property type="entry name" value="HIT-like_sf"/>
</dbReference>
<dbReference type="Pfam" id="PF16268">
    <property type="entry name" value="DUF4921"/>
    <property type="match status" value="1"/>
</dbReference>
<protein>
    <submittedName>
        <fullName evidence="2">DUF4921 family protein</fullName>
    </submittedName>
</protein>
<dbReference type="InterPro" id="IPR053177">
    <property type="entry name" value="ADP-glucose_phosphorylase"/>
</dbReference>